<keyword evidence="3" id="KW-1185">Reference proteome</keyword>
<reference evidence="2" key="1">
    <citation type="submission" date="2021-05" db="EMBL/GenBank/DDBJ databases">
        <authorList>
            <person name="Tigano A."/>
        </authorList>
    </citation>
    <scope>NUCLEOTIDE SEQUENCE</scope>
</reference>
<gene>
    <name evidence="2" type="ORF">MMEN_LOCUS17135</name>
</gene>
<sequence>MEQVRVVTDSCGKFAPEKLSVSITIGRTLIPRYFSTVFEGGVTELHYILKHSKESFHNSCITLDCDQCTMVTQHGKPIPDWSARGGRGSPGVGLKGVDKVTRGANLCKHPPPGTPTLPLRAQRALRSLTGFSCLGARKVFRHREKTSDWSPVTRTEPSEPTHTGQGTQRPLGPEWKCRGGGAFAQIGTPCHLAQDPQVLEQLSKNITRMGLTNFTLNYLRG</sequence>
<protein>
    <submittedName>
        <fullName evidence="2">(Atlantic silverside) hypothetical protein</fullName>
    </submittedName>
</protein>
<dbReference type="EMBL" id="CAJRST010036666">
    <property type="protein sequence ID" value="CAG5988885.1"/>
    <property type="molecule type" value="Genomic_DNA"/>
</dbReference>
<dbReference type="AlphaFoldDB" id="A0A8S4BRW7"/>
<evidence type="ECO:0000313" key="2">
    <source>
        <dbReference type="EMBL" id="CAG5988885.1"/>
    </source>
</evidence>
<dbReference type="InterPro" id="IPR029005">
    <property type="entry name" value="LIM-bd/SEUSS"/>
</dbReference>
<feature type="region of interest" description="Disordered" evidence="1">
    <location>
        <begin position="144"/>
        <end position="175"/>
    </location>
</feature>
<name>A0A8S4BRW7_9TELE</name>
<evidence type="ECO:0000313" key="3">
    <source>
        <dbReference type="Proteomes" id="UP000677803"/>
    </source>
</evidence>
<feature type="compositionally biased region" description="Polar residues" evidence="1">
    <location>
        <begin position="148"/>
        <end position="168"/>
    </location>
</feature>
<comment type="caution">
    <text evidence="2">The sequence shown here is derived from an EMBL/GenBank/DDBJ whole genome shotgun (WGS) entry which is preliminary data.</text>
</comment>
<dbReference type="OrthoDB" id="774557at2759"/>
<dbReference type="Pfam" id="PF01803">
    <property type="entry name" value="LIM_bind"/>
    <property type="match status" value="1"/>
</dbReference>
<accession>A0A8S4BRW7</accession>
<organism evidence="2 3">
    <name type="scientific">Menidia menidia</name>
    <name type="common">Atlantic silverside</name>
    <dbReference type="NCBI Taxonomy" id="238744"/>
    <lineage>
        <taxon>Eukaryota</taxon>
        <taxon>Metazoa</taxon>
        <taxon>Chordata</taxon>
        <taxon>Craniata</taxon>
        <taxon>Vertebrata</taxon>
        <taxon>Euteleostomi</taxon>
        <taxon>Actinopterygii</taxon>
        <taxon>Neopterygii</taxon>
        <taxon>Teleostei</taxon>
        <taxon>Neoteleostei</taxon>
        <taxon>Acanthomorphata</taxon>
        <taxon>Ovalentaria</taxon>
        <taxon>Atherinomorphae</taxon>
        <taxon>Atheriniformes</taxon>
        <taxon>Atherinopsidae</taxon>
        <taxon>Menidiinae</taxon>
        <taxon>Menidia</taxon>
    </lineage>
</organism>
<evidence type="ECO:0000256" key="1">
    <source>
        <dbReference type="SAM" id="MobiDB-lite"/>
    </source>
</evidence>
<dbReference type="Proteomes" id="UP000677803">
    <property type="component" value="Unassembled WGS sequence"/>
</dbReference>
<proteinExistence type="predicted"/>